<dbReference type="InterPro" id="IPR051319">
    <property type="entry name" value="Oligoribo/pAp-PDE_c-di-AMP_PDE"/>
</dbReference>
<comment type="caution">
    <text evidence="1">The sequence shown here is derived from an EMBL/GenBank/DDBJ whole genome shotgun (WGS) entry which is preliminary data.</text>
</comment>
<dbReference type="Proteomes" id="UP000177626">
    <property type="component" value="Unassembled WGS sequence"/>
</dbReference>
<proteinExistence type="predicted"/>
<dbReference type="SUPFAM" id="SSF64182">
    <property type="entry name" value="DHH phosphoesterases"/>
    <property type="match status" value="1"/>
</dbReference>
<evidence type="ECO:0008006" key="3">
    <source>
        <dbReference type="Google" id="ProtNLM"/>
    </source>
</evidence>
<dbReference type="PANTHER" id="PTHR47618:SF1">
    <property type="entry name" value="BIFUNCTIONAL OLIGORIBONUCLEASE AND PAP PHOSPHATASE NRNA"/>
    <property type="match status" value="1"/>
</dbReference>
<evidence type="ECO:0000313" key="1">
    <source>
        <dbReference type="EMBL" id="OGY94375.1"/>
    </source>
</evidence>
<accession>A0A1G2BYW5</accession>
<name>A0A1G2BYW5_9BACT</name>
<organism evidence="1 2">
    <name type="scientific">Candidatus Komeilibacteria bacterium RIFOXYC1_FULL_37_11</name>
    <dbReference type="NCBI Taxonomy" id="1798555"/>
    <lineage>
        <taxon>Bacteria</taxon>
        <taxon>Candidatus Komeiliibacteriota</taxon>
    </lineage>
</organism>
<dbReference type="AlphaFoldDB" id="A0A1G2BYW5"/>
<reference evidence="1 2" key="1">
    <citation type="journal article" date="2016" name="Nat. Commun.">
        <title>Thousands of microbial genomes shed light on interconnected biogeochemical processes in an aquifer system.</title>
        <authorList>
            <person name="Anantharaman K."/>
            <person name="Brown C.T."/>
            <person name="Hug L.A."/>
            <person name="Sharon I."/>
            <person name="Castelle C.J."/>
            <person name="Probst A.J."/>
            <person name="Thomas B.C."/>
            <person name="Singh A."/>
            <person name="Wilkins M.J."/>
            <person name="Karaoz U."/>
            <person name="Brodie E.L."/>
            <person name="Williams K.H."/>
            <person name="Hubbard S.S."/>
            <person name="Banfield J.F."/>
        </authorList>
    </citation>
    <scope>NUCLEOTIDE SEQUENCE [LARGE SCALE GENOMIC DNA]</scope>
</reference>
<evidence type="ECO:0000313" key="2">
    <source>
        <dbReference type="Proteomes" id="UP000177626"/>
    </source>
</evidence>
<dbReference type="Gene3D" id="3.10.310.30">
    <property type="match status" value="1"/>
</dbReference>
<dbReference type="PANTHER" id="PTHR47618">
    <property type="entry name" value="BIFUNCTIONAL OLIGORIBONUCLEASE AND PAP PHOSPHATASE NRNA"/>
    <property type="match status" value="1"/>
</dbReference>
<protein>
    <recommendedName>
        <fullName evidence="3">DDH domain-containing protein</fullName>
    </recommendedName>
</protein>
<sequence length="369" mass="41342">MDLSNKELNRLVSSSNNILISGPSNPHLDVLASAIAWQFFLLKENKKVDLCFDGQISQYTFLPEKVEILQTLGNLNKFKIILDISKTKVKQLSYDMDKDNLTIDVVPEGGVFNAQDVTTDRGEYKYDLIITLGADDLESLGKVFSENRHFFYSRPIVNLDISVLNENFGQLNIIESSSTSLAEVSYNILSKNIDRDMATCLLAGMIMATNSFQSPKVTPSSLEIASQLIIKGAKREQIIEGLYRTKDIRTLKSWGKVLSRLQKQGSIISAHLNHDELENLPKDFADMVKDLILSTPGAQVAVIFYQLELGQTEAWVYSITNINAFDLVKDLRATGNRYLAKVIIDKDLITSQTKVIEILAKKLDIINSL</sequence>
<dbReference type="InterPro" id="IPR038763">
    <property type="entry name" value="DHH_sf"/>
</dbReference>
<gene>
    <name evidence="1" type="ORF">A2406_03095</name>
</gene>
<dbReference type="Gene3D" id="3.90.1640.10">
    <property type="entry name" value="inorganic pyrophosphatase (n-terminal core)"/>
    <property type="match status" value="2"/>
</dbReference>
<dbReference type="EMBL" id="MHKQ01000009">
    <property type="protein sequence ID" value="OGY94375.1"/>
    <property type="molecule type" value="Genomic_DNA"/>
</dbReference>